<evidence type="ECO:0000259" key="2">
    <source>
        <dbReference type="Pfam" id="PF03732"/>
    </source>
</evidence>
<feature type="region of interest" description="Disordered" evidence="1">
    <location>
        <begin position="317"/>
        <end position="340"/>
    </location>
</feature>
<keyword evidence="4" id="KW-1185">Reference proteome</keyword>
<accession>A0A843UY53</accession>
<feature type="region of interest" description="Disordered" evidence="1">
    <location>
        <begin position="269"/>
        <end position="295"/>
    </location>
</feature>
<dbReference type="PANTHER" id="PTHR33223:SF11">
    <property type="entry name" value="ELEMENT PROTEIN, PUTATIVE-RELATED"/>
    <property type="match status" value="1"/>
</dbReference>
<dbReference type="PANTHER" id="PTHR33223">
    <property type="entry name" value="CCHC-TYPE DOMAIN-CONTAINING PROTEIN"/>
    <property type="match status" value="1"/>
</dbReference>
<evidence type="ECO:0000313" key="4">
    <source>
        <dbReference type="Proteomes" id="UP000652761"/>
    </source>
</evidence>
<evidence type="ECO:0000313" key="3">
    <source>
        <dbReference type="EMBL" id="MQL87387.1"/>
    </source>
</evidence>
<dbReference type="Pfam" id="PF03732">
    <property type="entry name" value="Retrotrans_gag"/>
    <property type="match status" value="1"/>
</dbReference>
<reference evidence="3" key="1">
    <citation type="submission" date="2017-07" db="EMBL/GenBank/DDBJ databases">
        <title>Taro Niue Genome Assembly and Annotation.</title>
        <authorList>
            <person name="Atibalentja N."/>
            <person name="Keating K."/>
            <person name="Fields C.J."/>
        </authorList>
    </citation>
    <scope>NUCLEOTIDE SEQUENCE</scope>
    <source>
        <strain evidence="3">Niue_2</strain>
        <tissue evidence="3">Leaf</tissue>
    </source>
</reference>
<feature type="domain" description="Retrotransposon gag" evidence="2">
    <location>
        <begin position="136"/>
        <end position="235"/>
    </location>
</feature>
<comment type="caution">
    <text evidence="3">The sequence shown here is derived from an EMBL/GenBank/DDBJ whole genome shotgun (WGS) entry which is preliminary data.</text>
</comment>
<proteinExistence type="predicted"/>
<sequence>MAERRNVGGEGSGDDPTHRMIERIWESLTEILVRLDQQPPVQPAVVVPPFPEEAVPVAPVPPPPGVEVPPIIPVQPAVLVRPVTGEETTLIVERFLRLQPPTYSGGPNPDTAEHWIHEIKRVFAIMRCPEEDKVILAAYQLRGFAQEWWRLKMQIVFTGRTKDTIPWSEFLSVFNDSFFPIQIQQMKREQFRTLQQGNLSVLEYQMRFIALSRYAPYVVTDNTMMVEYFIRGLRPELQDAVIPLMCRTVEEAAQRAAILERTVRARQGQSQIGGLGSGSFRHPQPSGGISKGKALSRASSSSGIAKWGKQIKKFFQGGRGRGRQQGFQQGRGYRPPISEESQQRLGFTTFHCEDATWSGGNVVRASFFAFFTKVGIFPVV</sequence>
<protein>
    <recommendedName>
        <fullName evidence="2">Retrotransposon gag domain-containing protein</fullName>
    </recommendedName>
</protein>
<dbReference type="InterPro" id="IPR005162">
    <property type="entry name" value="Retrotrans_gag_dom"/>
</dbReference>
<organism evidence="3 4">
    <name type="scientific">Colocasia esculenta</name>
    <name type="common">Wild taro</name>
    <name type="synonym">Arum esculentum</name>
    <dbReference type="NCBI Taxonomy" id="4460"/>
    <lineage>
        <taxon>Eukaryota</taxon>
        <taxon>Viridiplantae</taxon>
        <taxon>Streptophyta</taxon>
        <taxon>Embryophyta</taxon>
        <taxon>Tracheophyta</taxon>
        <taxon>Spermatophyta</taxon>
        <taxon>Magnoliopsida</taxon>
        <taxon>Liliopsida</taxon>
        <taxon>Araceae</taxon>
        <taxon>Aroideae</taxon>
        <taxon>Colocasieae</taxon>
        <taxon>Colocasia</taxon>
    </lineage>
</organism>
<dbReference type="OrthoDB" id="2272416at2759"/>
<gene>
    <name evidence="3" type="ORF">Taro_019927</name>
</gene>
<evidence type="ECO:0000256" key="1">
    <source>
        <dbReference type="SAM" id="MobiDB-lite"/>
    </source>
</evidence>
<dbReference type="EMBL" id="NMUH01000974">
    <property type="protein sequence ID" value="MQL87387.1"/>
    <property type="molecule type" value="Genomic_DNA"/>
</dbReference>
<dbReference type="AlphaFoldDB" id="A0A843UY53"/>
<dbReference type="Proteomes" id="UP000652761">
    <property type="component" value="Unassembled WGS sequence"/>
</dbReference>
<name>A0A843UY53_COLES</name>